<name>A0ABT6QGX5_9PSED</name>
<dbReference type="RefSeq" id="WP_282314820.1">
    <property type="nucleotide sequence ID" value="NZ_JARBWL010000001.1"/>
</dbReference>
<gene>
    <name evidence="1" type="ORF">POF45_01155</name>
</gene>
<reference evidence="1 2" key="1">
    <citation type="submission" date="2023-02" db="EMBL/GenBank/DDBJ databases">
        <title>Pseudomonas chrutzelriedensis sp. nov., a potently antifungal strain isolated from moss.</title>
        <authorList>
            <person name="Schnyder A."/>
            <person name="Kalawong R."/>
            <person name="Eberl L."/>
            <person name="Agnoli K."/>
        </authorList>
    </citation>
    <scope>NUCLEOTIDE SEQUENCE [LARGE SCALE GENOMIC DNA]</scope>
    <source>
        <strain evidence="1 2">681</strain>
    </source>
</reference>
<evidence type="ECO:0000313" key="1">
    <source>
        <dbReference type="EMBL" id="MDI2590040.1"/>
    </source>
</evidence>
<dbReference type="EMBL" id="JARBWL010000001">
    <property type="protein sequence ID" value="MDI2590040.1"/>
    <property type="molecule type" value="Genomic_DNA"/>
</dbReference>
<dbReference type="Proteomes" id="UP001159100">
    <property type="component" value="Unassembled WGS sequence"/>
</dbReference>
<keyword evidence="2" id="KW-1185">Reference proteome</keyword>
<organism evidence="1 2">
    <name type="scientific">Pseudomonas fungipugnans</name>
    <dbReference type="NCBI Taxonomy" id="3024217"/>
    <lineage>
        <taxon>Bacteria</taxon>
        <taxon>Pseudomonadati</taxon>
        <taxon>Pseudomonadota</taxon>
        <taxon>Gammaproteobacteria</taxon>
        <taxon>Pseudomonadales</taxon>
        <taxon>Pseudomonadaceae</taxon>
        <taxon>Pseudomonas</taxon>
    </lineage>
</organism>
<evidence type="ECO:0000313" key="2">
    <source>
        <dbReference type="Proteomes" id="UP001159100"/>
    </source>
</evidence>
<protein>
    <submittedName>
        <fullName evidence="1">Phage tail protein</fullName>
    </submittedName>
</protein>
<accession>A0ABT6QGX5</accession>
<proteinExistence type="predicted"/>
<sequence length="259" mass="26108">MASWFTEGNVAVTNGSTVVTGTNTKFSNCRSGDMFVGPDSAIYQVTNPSSDTAVSISPAYRGATTAGAVYGIVPVNGYPKALADAVNQMVQQWGSTLAGLGAVSTENVVPIAKGGTGATTAAAARAALELKRTAITDIVGTVAQSGGVPTGAIIESGSTSTGSYTKFADGTLISIIKNVGPFPVAANAATVVGPFAVPVAFASGDFFCYAVAAPSATNDTSGVVSAYSVSQTSMSFVYRNGPVGQSIVNLKMLCIGRWF</sequence>
<comment type="caution">
    <text evidence="1">The sequence shown here is derived from an EMBL/GenBank/DDBJ whole genome shotgun (WGS) entry which is preliminary data.</text>
</comment>